<evidence type="ECO:0000256" key="4">
    <source>
        <dbReference type="ARBA" id="ARBA00022787"/>
    </source>
</evidence>
<dbReference type="AlphaFoldDB" id="A0A183TKA6"/>
<evidence type="ECO:0000256" key="3">
    <source>
        <dbReference type="ARBA" id="ARBA00022679"/>
    </source>
</evidence>
<evidence type="ECO:0000256" key="1">
    <source>
        <dbReference type="ARBA" id="ARBA00004137"/>
    </source>
</evidence>
<evidence type="ECO:0000256" key="2">
    <source>
        <dbReference type="ARBA" id="ARBA00010524"/>
    </source>
</evidence>
<keyword evidence="5" id="KW-0999">Mitochondrion inner membrane</keyword>
<evidence type="ECO:0000256" key="10">
    <source>
        <dbReference type="ARBA" id="ARBA00024323"/>
    </source>
</evidence>
<dbReference type="SMART" id="SM00563">
    <property type="entry name" value="PlsC"/>
    <property type="match status" value="1"/>
</dbReference>
<dbReference type="GO" id="GO:0035965">
    <property type="term" value="P:cardiolipin acyl-chain remodeling"/>
    <property type="evidence" value="ECO:0007669"/>
    <property type="project" value="TreeGrafter"/>
</dbReference>
<keyword evidence="7" id="KW-0496">Mitochondrion</keyword>
<keyword evidence="3" id="KW-0808">Transferase</keyword>
<evidence type="ECO:0000256" key="6">
    <source>
        <dbReference type="ARBA" id="ARBA00023098"/>
    </source>
</evidence>
<dbReference type="InterPro" id="IPR002123">
    <property type="entry name" value="Plipid/glycerol_acylTrfase"/>
</dbReference>
<evidence type="ECO:0000256" key="12">
    <source>
        <dbReference type="ARBA" id="ARBA00049543"/>
    </source>
</evidence>
<evidence type="ECO:0000259" key="14">
    <source>
        <dbReference type="SMART" id="SM00563"/>
    </source>
</evidence>
<dbReference type="GO" id="GO:0047184">
    <property type="term" value="F:1-acylglycerophosphocholine O-acyltransferase activity"/>
    <property type="evidence" value="ECO:0007669"/>
    <property type="project" value="TreeGrafter"/>
</dbReference>
<evidence type="ECO:0000256" key="13">
    <source>
        <dbReference type="RuleBase" id="RU365062"/>
    </source>
</evidence>
<dbReference type="WBParaSite" id="SSLN_0001755101-mRNA-1">
    <property type="protein sequence ID" value="SSLN_0001755101-mRNA-1"/>
    <property type="gene ID" value="SSLN_0001755101"/>
</dbReference>
<evidence type="ECO:0000256" key="9">
    <source>
        <dbReference type="ARBA" id="ARBA00023315"/>
    </source>
</evidence>
<evidence type="ECO:0000256" key="8">
    <source>
        <dbReference type="ARBA" id="ARBA00023136"/>
    </source>
</evidence>
<evidence type="ECO:0000313" key="15">
    <source>
        <dbReference type="WBParaSite" id="SSLN_0001755101-mRNA-1"/>
    </source>
</evidence>
<dbReference type="PANTHER" id="PTHR12497:SF0">
    <property type="entry name" value="TAFAZZIN"/>
    <property type="match status" value="1"/>
</dbReference>
<keyword evidence="6" id="KW-0443">Lipid metabolism</keyword>
<dbReference type="GO" id="GO:0005741">
    <property type="term" value="C:mitochondrial outer membrane"/>
    <property type="evidence" value="ECO:0007669"/>
    <property type="project" value="UniProtKB-SubCell"/>
</dbReference>
<dbReference type="Pfam" id="PF01553">
    <property type="entry name" value="Acyltransferase"/>
    <property type="match status" value="1"/>
</dbReference>
<dbReference type="InterPro" id="IPR000872">
    <property type="entry name" value="Tafazzin"/>
</dbReference>
<keyword evidence="9" id="KW-0012">Acyltransferase</keyword>
<name>A0A183TKA6_SCHSO</name>
<accession>A0A183TKA6</accession>
<dbReference type="GO" id="GO:0007007">
    <property type="term" value="P:inner mitochondrial membrane organization"/>
    <property type="evidence" value="ECO:0007669"/>
    <property type="project" value="TreeGrafter"/>
</dbReference>
<evidence type="ECO:0000256" key="7">
    <source>
        <dbReference type="ARBA" id="ARBA00023128"/>
    </source>
</evidence>
<comment type="similarity">
    <text evidence="2 13">Belongs to the taffazin family.</text>
</comment>
<organism evidence="15">
    <name type="scientific">Schistocephalus solidus</name>
    <name type="common">Tapeworm</name>
    <dbReference type="NCBI Taxonomy" id="70667"/>
    <lineage>
        <taxon>Eukaryota</taxon>
        <taxon>Metazoa</taxon>
        <taxon>Spiralia</taxon>
        <taxon>Lophotrochozoa</taxon>
        <taxon>Platyhelminthes</taxon>
        <taxon>Cestoda</taxon>
        <taxon>Eucestoda</taxon>
        <taxon>Diphyllobothriidea</taxon>
        <taxon>Diphyllobothriidae</taxon>
        <taxon>Schistocephalus</taxon>
    </lineage>
</organism>
<protein>
    <recommendedName>
        <fullName evidence="13">Tafazzin family protein</fullName>
    </recommendedName>
</protein>
<reference evidence="15" key="1">
    <citation type="submission" date="2016-06" db="UniProtKB">
        <authorList>
            <consortium name="WormBaseParasite"/>
        </authorList>
    </citation>
    <scope>IDENTIFICATION</scope>
</reference>
<dbReference type="PRINTS" id="PR00979">
    <property type="entry name" value="TAFAZZIN"/>
</dbReference>
<keyword evidence="4" id="KW-1000">Mitochondrion outer membrane</keyword>
<evidence type="ECO:0000256" key="11">
    <source>
        <dbReference type="ARBA" id="ARBA00047906"/>
    </source>
</evidence>
<comment type="subcellular location">
    <subcellularLocation>
        <location evidence="1">Mitochondrion inner membrane</location>
        <topology evidence="1">Peripheral membrane protein</topology>
        <orientation evidence="1">Intermembrane side</orientation>
    </subcellularLocation>
    <subcellularLocation>
        <location evidence="10">Mitochondrion outer membrane</location>
        <topology evidence="10">Peripheral membrane protein</topology>
        <orientation evidence="10">Intermembrane side</orientation>
    </subcellularLocation>
</comment>
<keyword evidence="8" id="KW-0472">Membrane</keyword>
<comment type="catalytic activity">
    <reaction evidence="11">
        <text>1'-[1,2-diacyl-sn-glycero-3-phospho],3'-[1-acyl-sn-glycero-3-phospho]-glycerol + a 1,2-diacyl-sn-glycero-3-phosphocholine = a cardiolipin + a 1-acyl-sn-glycero-3-phosphocholine</text>
        <dbReference type="Rhea" id="RHEA:33731"/>
        <dbReference type="ChEBI" id="CHEBI:57643"/>
        <dbReference type="ChEBI" id="CHEBI:58168"/>
        <dbReference type="ChEBI" id="CHEBI:62237"/>
        <dbReference type="ChEBI" id="CHEBI:64743"/>
    </reaction>
    <physiologicalReaction direction="left-to-right" evidence="11">
        <dbReference type="Rhea" id="RHEA:33732"/>
    </physiologicalReaction>
    <physiologicalReaction direction="right-to-left" evidence="11">
        <dbReference type="Rhea" id="RHEA:33733"/>
    </physiologicalReaction>
</comment>
<dbReference type="SUPFAM" id="SSF69593">
    <property type="entry name" value="Glycerol-3-phosphate (1)-acyltransferase"/>
    <property type="match status" value="1"/>
</dbReference>
<evidence type="ECO:0000256" key="5">
    <source>
        <dbReference type="ARBA" id="ARBA00022792"/>
    </source>
</evidence>
<feature type="domain" description="Phospholipid/glycerol acyltransferase" evidence="14">
    <location>
        <begin position="80"/>
        <end position="222"/>
    </location>
</feature>
<dbReference type="PANTHER" id="PTHR12497">
    <property type="entry name" value="TAZ PROTEIN TAFAZZIN"/>
    <property type="match status" value="1"/>
</dbReference>
<sequence>LGHFSDILLMQAQSAIPIDLAFRIYRNARDRTLFQRVFHLTSLCLNAFIIKSALLRHNFKIINQNTLLDLVRDRPAFQPLITVSNHHCCLDDFLLTAGILPMSLILDVDKIRWTLAAVDICFINILYKTFFASGKGIPVWRRTRDLTTGHILNTGLGVDQPSIDFSLDLLNSGRWLHMFPQGRVVLPEEREREAEFRLRWGIGRLIAESKDPIILPVWHCNFDSLNPPTPPYFVNTVSRILGTPQCLTVTVGQPFQLGWLKNKLQRSLTGRTDSRQQLHAGLTAAVQNALYKLKIFAEAEHEKHKAHIKQR</sequence>
<proteinExistence type="inferred from homology"/>
<dbReference type="GO" id="GO:0005743">
    <property type="term" value="C:mitochondrial inner membrane"/>
    <property type="evidence" value="ECO:0007669"/>
    <property type="project" value="UniProtKB-SubCell"/>
</dbReference>
<comment type="catalytic activity">
    <reaction evidence="12">
        <text>1,2-di-(9Z-octadecenoyl)-sn-glycero-3-phosphocholine + 1-hexadecanoyl-sn-glycero-3-phosphocholine = 1-hexadecanoyl-2-(9Z-octadecenoyl)-sn-glycero-3-phosphocholine + 1-(9Z-octadecenoyl)-sn-glycero-3-phosphocholine</text>
        <dbReference type="Rhea" id="RHEA:43816"/>
        <dbReference type="ChEBI" id="CHEBI:28610"/>
        <dbReference type="ChEBI" id="CHEBI:72998"/>
        <dbReference type="ChEBI" id="CHEBI:73001"/>
        <dbReference type="ChEBI" id="CHEBI:74669"/>
    </reaction>
    <physiologicalReaction direction="left-to-right" evidence="12">
        <dbReference type="Rhea" id="RHEA:43817"/>
    </physiologicalReaction>
    <physiologicalReaction direction="right-to-left" evidence="12">
        <dbReference type="Rhea" id="RHEA:43818"/>
    </physiologicalReaction>
</comment>